<dbReference type="SUPFAM" id="SSF52279">
    <property type="entry name" value="Beta-D-glucan exohydrolase, C-terminal domain"/>
    <property type="match status" value="1"/>
</dbReference>
<dbReference type="SUPFAM" id="SSF51445">
    <property type="entry name" value="(Trans)glycosidases"/>
    <property type="match status" value="1"/>
</dbReference>
<dbReference type="PANTHER" id="PTHR30620:SF16">
    <property type="entry name" value="LYSOSOMAL BETA GLUCOSIDASE"/>
    <property type="match status" value="1"/>
</dbReference>
<protein>
    <recommendedName>
        <fullName evidence="3">beta-glucosidase</fullName>
        <ecNumber evidence="3">3.2.1.21</ecNumber>
    </recommendedName>
</protein>
<comment type="caution">
    <text evidence="9">The sequence shown here is derived from an EMBL/GenBank/DDBJ whole genome shotgun (WGS) entry which is preliminary data.</text>
</comment>
<keyword evidence="6 7" id="KW-0326">Glycosidase</keyword>
<dbReference type="PANTHER" id="PTHR30620">
    <property type="entry name" value="PERIPLASMIC BETA-GLUCOSIDASE-RELATED"/>
    <property type="match status" value="1"/>
</dbReference>
<dbReference type="Pfam" id="PF14310">
    <property type="entry name" value="Fn3-like"/>
    <property type="match status" value="1"/>
</dbReference>
<gene>
    <name evidence="9" type="ORF">CDL26_13445</name>
    <name evidence="10" type="ORF">DW270_14840</name>
</gene>
<dbReference type="InterPro" id="IPR013783">
    <property type="entry name" value="Ig-like_fold"/>
</dbReference>
<evidence type="ECO:0000313" key="12">
    <source>
        <dbReference type="Proteomes" id="UP000285697"/>
    </source>
</evidence>
<sequence length="718" mass="80017">MYRSNMDKNQIKNLVRQMTLKEKAGQVTQLPSRYFQIKGSQLTGTENKLGITECEKWQAGSILGKMDAESMRNIQAENMKRSRLKIPMMFMTDIIHGYQTIFPVPLAMSCSFNPELVEKSAAVSAKEGSAAGYQVTFSPMVDVVRDPRWGRVMESFGEDKRLNADFGSAMVRGYQGEDLKHPESMAACVKHFAAYGAVQGGRDYNTADVSEYSLRNQYLPPFKACIDAGTKLVMAAFQALNGVPATANRWLLNDILRSEMEFQGTVISDWGAVMELIRHGVAENDTDAGEEALRAGIQIEMATTTIMKNIDEYVNLDPNIEILLDRAVESILLLKKELGLFEDPYRGVNALREKNQLRCAKNRQAALEMALESCVLLENHAVLPLQKDTSIVLAGPYAESQEILGPWSVDGVVEDAVSVAQGLRNRGGCLKSIIPLPFEKISKQEMEHILEDSKKADVTILALGEPELWSGEAGCRSEITLPESQCRLVKELFENKIKTVVLLFNGRPLDLRSIVPYSDAIIEMWFPGTEGGNAAADLLFGKVNPSGHLTMSFPYGSGQIPVYYNMGNTGRPKELLEQEPRYKSQYLNIPNEPLYQFGYGLSYTNFVVVFDGEIQKLDDGAYSVPIKVTNTGNRAGKAVIQVYIHKMKSKVARPVKELAAYQKVMIRAGESVSINIPLEKKSWDYWIPNIGWTKDAGHYKIMVGTDSQYVEECDLIVE</sequence>
<dbReference type="SMART" id="SM01217">
    <property type="entry name" value="Fn3_like"/>
    <property type="match status" value="1"/>
</dbReference>
<dbReference type="PRINTS" id="PR00133">
    <property type="entry name" value="GLHYDRLASE3"/>
</dbReference>
<dbReference type="Proteomes" id="UP000285697">
    <property type="component" value="Unassembled WGS sequence"/>
</dbReference>
<comment type="similarity">
    <text evidence="2 7">Belongs to the glycosyl hydrolase 3 family.</text>
</comment>
<evidence type="ECO:0000256" key="7">
    <source>
        <dbReference type="RuleBase" id="RU361161"/>
    </source>
</evidence>
<dbReference type="EMBL" id="QRIA01000029">
    <property type="protein sequence ID" value="RHG14974.1"/>
    <property type="molecule type" value="Genomic_DNA"/>
</dbReference>
<feature type="domain" description="Fibronectin type III-like" evidence="8">
    <location>
        <begin position="638"/>
        <end position="707"/>
    </location>
</feature>
<dbReference type="Gene3D" id="3.20.20.300">
    <property type="entry name" value="Glycoside hydrolase, family 3, N-terminal domain"/>
    <property type="match status" value="1"/>
</dbReference>
<evidence type="ECO:0000256" key="4">
    <source>
        <dbReference type="ARBA" id="ARBA00022729"/>
    </source>
</evidence>
<evidence type="ECO:0000259" key="8">
    <source>
        <dbReference type="SMART" id="SM01217"/>
    </source>
</evidence>
<comment type="catalytic activity">
    <reaction evidence="1">
        <text>Hydrolysis of terminal, non-reducing beta-D-glucosyl residues with release of beta-D-glucose.</text>
        <dbReference type="EC" id="3.2.1.21"/>
    </reaction>
</comment>
<dbReference type="FunFam" id="2.60.40.10:FF:000495">
    <property type="entry name" value="Periplasmic beta-glucosidase"/>
    <property type="match status" value="1"/>
</dbReference>
<keyword evidence="5 7" id="KW-0378">Hydrolase</keyword>
<dbReference type="EMBL" id="NIHS01000030">
    <property type="protein sequence ID" value="PLT71092.1"/>
    <property type="molecule type" value="Genomic_DNA"/>
</dbReference>
<evidence type="ECO:0000256" key="1">
    <source>
        <dbReference type="ARBA" id="ARBA00000448"/>
    </source>
</evidence>
<evidence type="ECO:0000256" key="3">
    <source>
        <dbReference type="ARBA" id="ARBA00012744"/>
    </source>
</evidence>
<dbReference type="PROSITE" id="PS00775">
    <property type="entry name" value="GLYCOSYL_HYDROL_F3"/>
    <property type="match status" value="1"/>
</dbReference>
<dbReference type="Gene3D" id="2.60.40.10">
    <property type="entry name" value="Immunoglobulins"/>
    <property type="match status" value="1"/>
</dbReference>
<dbReference type="InterPro" id="IPR026891">
    <property type="entry name" value="Fn3-like"/>
</dbReference>
<reference evidence="9 11" key="1">
    <citation type="journal article" date="2017" name="Genome Med.">
        <title>A novel Ruminococcus gnavus clade enriched in inflammatory bowel disease patients.</title>
        <authorList>
            <person name="Hall A.B."/>
            <person name="Yassour M."/>
            <person name="Sauk J."/>
            <person name="Garner A."/>
            <person name="Jiang X."/>
            <person name="Arthur T."/>
            <person name="Lagoudas G.K."/>
            <person name="Vatanen T."/>
            <person name="Fornelos N."/>
            <person name="Wilson R."/>
            <person name="Bertha M."/>
            <person name="Cohen M."/>
            <person name="Garber J."/>
            <person name="Khalili H."/>
            <person name="Gevers D."/>
            <person name="Ananthakrishnan A.N."/>
            <person name="Kugathasan S."/>
            <person name="Lander E.S."/>
            <person name="Blainey P."/>
            <person name="Vlamakis H."/>
            <person name="Xavier R.J."/>
            <person name="Huttenhower C."/>
        </authorList>
    </citation>
    <scope>NUCLEOTIDE SEQUENCE [LARGE SCALE GENOMIC DNA]</scope>
    <source>
        <strain evidence="9 11">RJX1124</strain>
    </source>
</reference>
<organism evidence="9 11">
    <name type="scientific">Mediterraneibacter gnavus</name>
    <name type="common">Ruminococcus gnavus</name>
    <dbReference type="NCBI Taxonomy" id="33038"/>
    <lineage>
        <taxon>Bacteria</taxon>
        <taxon>Bacillati</taxon>
        <taxon>Bacillota</taxon>
        <taxon>Clostridia</taxon>
        <taxon>Lachnospirales</taxon>
        <taxon>Lachnospiraceae</taxon>
        <taxon>Mediterraneibacter</taxon>
    </lineage>
</organism>
<dbReference type="InterPro" id="IPR036881">
    <property type="entry name" value="Glyco_hydro_3_C_sf"/>
</dbReference>
<evidence type="ECO:0000256" key="2">
    <source>
        <dbReference type="ARBA" id="ARBA00005336"/>
    </source>
</evidence>
<dbReference type="InterPro" id="IPR002772">
    <property type="entry name" value="Glyco_hydro_3_C"/>
</dbReference>
<name>A0A2N5P7J7_MEDGN</name>
<dbReference type="GO" id="GO:0008422">
    <property type="term" value="F:beta-glucosidase activity"/>
    <property type="evidence" value="ECO:0007669"/>
    <property type="project" value="UniProtKB-EC"/>
</dbReference>
<dbReference type="Gene3D" id="3.40.50.1700">
    <property type="entry name" value="Glycoside hydrolase family 3 C-terminal domain"/>
    <property type="match status" value="1"/>
</dbReference>
<dbReference type="InterPro" id="IPR051915">
    <property type="entry name" value="Cellulose_Degrad_GH3"/>
</dbReference>
<dbReference type="GO" id="GO:0009251">
    <property type="term" value="P:glucan catabolic process"/>
    <property type="evidence" value="ECO:0007669"/>
    <property type="project" value="TreeGrafter"/>
</dbReference>
<dbReference type="Proteomes" id="UP000234891">
    <property type="component" value="Unassembled WGS sequence"/>
</dbReference>
<evidence type="ECO:0000313" key="11">
    <source>
        <dbReference type="Proteomes" id="UP000234891"/>
    </source>
</evidence>
<evidence type="ECO:0000256" key="6">
    <source>
        <dbReference type="ARBA" id="ARBA00023295"/>
    </source>
</evidence>
<dbReference type="Pfam" id="PF01915">
    <property type="entry name" value="Glyco_hydro_3_C"/>
    <property type="match status" value="1"/>
</dbReference>
<evidence type="ECO:0000313" key="10">
    <source>
        <dbReference type="EMBL" id="RHG14974.1"/>
    </source>
</evidence>
<dbReference type="InterPro" id="IPR019800">
    <property type="entry name" value="Glyco_hydro_3_AS"/>
</dbReference>
<reference evidence="10 12" key="2">
    <citation type="submission" date="2018-08" db="EMBL/GenBank/DDBJ databases">
        <title>A genome reference for cultivated species of the human gut microbiota.</title>
        <authorList>
            <person name="Zou Y."/>
            <person name="Xue W."/>
            <person name="Luo G."/>
        </authorList>
    </citation>
    <scope>NUCLEOTIDE SEQUENCE [LARGE SCALE GENOMIC DNA]</scope>
    <source>
        <strain evidence="10 12">AM22-7AC</strain>
    </source>
</reference>
<evidence type="ECO:0000256" key="5">
    <source>
        <dbReference type="ARBA" id="ARBA00022801"/>
    </source>
</evidence>
<dbReference type="Pfam" id="PF00933">
    <property type="entry name" value="Glyco_hydro_3"/>
    <property type="match status" value="1"/>
</dbReference>
<evidence type="ECO:0000313" key="9">
    <source>
        <dbReference type="EMBL" id="PLT71092.1"/>
    </source>
</evidence>
<dbReference type="InterPro" id="IPR036962">
    <property type="entry name" value="Glyco_hydro_3_N_sf"/>
</dbReference>
<proteinExistence type="inferred from homology"/>
<dbReference type="InterPro" id="IPR017853">
    <property type="entry name" value="GH"/>
</dbReference>
<keyword evidence="4" id="KW-0732">Signal</keyword>
<dbReference type="AlphaFoldDB" id="A0A2N5P7J7"/>
<dbReference type="InterPro" id="IPR001764">
    <property type="entry name" value="Glyco_hydro_3_N"/>
</dbReference>
<dbReference type="EC" id="3.2.1.21" evidence="3"/>
<accession>A0A2N5P7J7</accession>